<keyword evidence="5" id="KW-0560">Oxidoreductase</keyword>
<accession>A0A7C4LKN8</accession>
<keyword evidence="4" id="KW-0274">FAD</keyword>
<keyword evidence="3" id="KW-0285">Flavoprotein</keyword>
<evidence type="ECO:0000256" key="4">
    <source>
        <dbReference type="ARBA" id="ARBA00022827"/>
    </source>
</evidence>
<dbReference type="Pfam" id="PF01266">
    <property type="entry name" value="DAO"/>
    <property type="match status" value="1"/>
</dbReference>
<dbReference type="Gene3D" id="3.50.50.60">
    <property type="entry name" value="FAD/NAD(P)-binding domain"/>
    <property type="match status" value="1"/>
</dbReference>
<dbReference type="InterPro" id="IPR006076">
    <property type="entry name" value="FAD-dep_OxRdtase"/>
</dbReference>
<proteinExistence type="inferred from homology"/>
<comment type="caution">
    <text evidence="8">The sequence shown here is derived from an EMBL/GenBank/DDBJ whole genome shotgun (WGS) entry which is preliminary data.</text>
</comment>
<dbReference type="Gene3D" id="1.10.8.870">
    <property type="entry name" value="Alpha-glycerophosphate oxidase, cap domain"/>
    <property type="match status" value="1"/>
</dbReference>
<protein>
    <submittedName>
        <fullName evidence="8">Glycerol-3-phosphate dehydrogenase/oxidase</fullName>
    </submittedName>
</protein>
<evidence type="ECO:0000256" key="5">
    <source>
        <dbReference type="ARBA" id="ARBA00023002"/>
    </source>
</evidence>
<dbReference type="PANTHER" id="PTHR11985">
    <property type="entry name" value="GLYCEROL-3-PHOSPHATE DEHYDROGENASE"/>
    <property type="match status" value="1"/>
</dbReference>
<gene>
    <name evidence="8" type="ORF">ENS64_01835</name>
</gene>
<evidence type="ECO:0000256" key="6">
    <source>
        <dbReference type="SAM" id="MobiDB-lite"/>
    </source>
</evidence>
<evidence type="ECO:0000259" key="7">
    <source>
        <dbReference type="Pfam" id="PF01266"/>
    </source>
</evidence>
<dbReference type="AlphaFoldDB" id="A0A7C4LKN8"/>
<dbReference type="InterPro" id="IPR038299">
    <property type="entry name" value="DAO_C_sf"/>
</dbReference>
<organism evidence="8">
    <name type="scientific">Schlesneria paludicola</name>
    <dbReference type="NCBI Taxonomy" id="360056"/>
    <lineage>
        <taxon>Bacteria</taxon>
        <taxon>Pseudomonadati</taxon>
        <taxon>Planctomycetota</taxon>
        <taxon>Planctomycetia</taxon>
        <taxon>Planctomycetales</taxon>
        <taxon>Planctomycetaceae</taxon>
        <taxon>Schlesneria</taxon>
    </lineage>
</organism>
<dbReference type="Gene3D" id="3.30.9.10">
    <property type="entry name" value="D-Amino Acid Oxidase, subunit A, domain 2"/>
    <property type="match status" value="1"/>
</dbReference>
<evidence type="ECO:0000313" key="8">
    <source>
        <dbReference type="EMBL" id="HGT37999.1"/>
    </source>
</evidence>
<evidence type="ECO:0000256" key="1">
    <source>
        <dbReference type="ARBA" id="ARBA00001974"/>
    </source>
</evidence>
<reference evidence="8" key="1">
    <citation type="journal article" date="2020" name="mSystems">
        <title>Genome- and Community-Level Interaction Insights into Carbon Utilization and Element Cycling Functions of Hydrothermarchaeota in Hydrothermal Sediment.</title>
        <authorList>
            <person name="Zhou Z."/>
            <person name="Liu Y."/>
            <person name="Xu W."/>
            <person name="Pan J."/>
            <person name="Luo Z.H."/>
            <person name="Li M."/>
        </authorList>
    </citation>
    <scope>NUCLEOTIDE SEQUENCE [LARGE SCALE GENOMIC DNA]</scope>
    <source>
        <strain evidence="8">SpSt-508</strain>
    </source>
</reference>
<dbReference type="EMBL" id="DSVQ01000005">
    <property type="protein sequence ID" value="HGT37999.1"/>
    <property type="molecule type" value="Genomic_DNA"/>
</dbReference>
<dbReference type="SUPFAM" id="SSF51905">
    <property type="entry name" value="FAD/NAD(P)-binding domain"/>
    <property type="match status" value="1"/>
</dbReference>
<dbReference type="InterPro" id="IPR036188">
    <property type="entry name" value="FAD/NAD-bd_sf"/>
</dbReference>
<dbReference type="GO" id="GO:0006072">
    <property type="term" value="P:glycerol-3-phosphate metabolic process"/>
    <property type="evidence" value="ECO:0007669"/>
    <property type="project" value="InterPro"/>
</dbReference>
<dbReference type="PRINTS" id="PR01001">
    <property type="entry name" value="FADG3PDH"/>
</dbReference>
<dbReference type="InterPro" id="IPR000447">
    <property type="entry name" value="G3P_DH_FAD-dep"/>
</dbReference>
<name>A0A7C4LKN8_9PLAN</name>
<comment type="similarity">
    <text evidence="2">Belongs to the FAD-dependent glycerol-3-phosphate dehydrogenase family.</text>
</comment>
<evidence type="ECO:0000256" key="3">
    <source>
        <dbReference type="ARBA" id="ARBA00022630"/>
    </source>
</evidence>
<comment type="cofactor">
    <cofactor evidence="1">
        <name>FAD</name>
        <dbReference type="ChEBI" id="CHEBI:57692"/>
    </cofactor>
</comment>
<evidence type="ECO:0000256" key="2">
    <source>
        <dbReference type="ARBA" id="ARBA00007330"/>
    </source>
</evidence>
<feature type="region of interest" description="Disordered" evidence="6">
    <location>
        <begin position="18"/>
        <end position="56"/>
    </location>
</feature>
<dbReference type="GO" id="GO:0004368">
    <property type="term" value="F:glycerol-3-phosphate dehydrogenase (quinone) activity"/>
    <property type="evidence" value="ECO:0007669"/>
    <property type="project" value="InterPro"/>
</dbReference>
<feature type="domain" description="FAD dependent oxidoreductase" evidence="7">
    <location>
        <begin position="66"/>
        <end position="459"/>
    </location>
</feature>
<dbReference type="PANTHER" id="PTHR11985:SF15">
    <property type="entry name" value="GLYCEROL-3-PHOSPHATE DEHYDROGENASE, MITOCHONDRIAL"/>
    <property type="match status" value="1"/>
</dbReference>
<sequence length="627" mass="68608">MCPIFAGPCWRCCRTPNGEPPGNLARSRPEDQPSPRGSRRSGGAAGGSRRQTKTGKGAWEVTEPVVLILGGGVHGAAIARELLLNHVPVRLVERADLAFGATAKSSRLIHGGLRYLEFGDLRLVRESLAERQRLLELAPHGVRPLRLYIPVRTSWTGLLRSAAGFLGGRRAGWAQWLEGETVPRGFWPTRIGLGMYDFLSGSDHLPPSSTVRIGEPGVPRVNPRRYTAMLAYSDAQMLFPERLVLALLADAAAISRENGLPFAVHTWSEVQFDAGGWCRIVPQRSFEAETKIAPPTAVVRPRILVNATGAWGDFTREMLGLRREPLFGGTKGSHLVTFHPGLKEALQGQAVYAEADDGRLVFVLPFGEGVLIGTTDERFSGPPETATVSQEEKAYLLKMVNEVFALSLTEADVAVQYSGVRPLPKSDALPNAAISRDHQVVWEDCGGIPLATLVGGKLTTWRAFAEKVSDEVLERFPRPRTAGTAARPIPGNERLPSGMSPGVDLWRHWAEKFAARSEEVAALWPLFGTRLCDILQDTRGMPRQPLADGAFSPGVVRWVIRHEWVATLEDLVERRLMLVFAPRLSTRLLEGLAACLVAEGVLSAETVSAAVERCRERLRGHYGRVVD</sequence>